<gene>
    <name evidence="6" type="ORF">SAMN02745206_00311</name>
</gene>
<evidence type="ECO:0000313" key="7">
    <source>
        <dbReference type="Proteomes" id="UP000184076"/>
    </source>
</evidence>
<name>A0A1M4TL80_9BACT</name>
<reference evidence="7" key="1">
    <citation type="submission" date="2016-11" db="EMBL/GenBank/DDBJ databases">
        <authorList>
            <person name="Varghese N."/>
            <person name="Submissions S."/>
        </authorList>
    </citation>
    <scope>NUCLEOTIDE SEQUENCE [LARGE SCALE GENOMIC DNA]</scope>
    <source>
        <strain evidence="7">DSM 9756</strain>
    </source>
</reference>
<keyword evidence="1 2" id="KW-0645">Protease</keyword>
<dbReference type="Gene3D" id="1.10.8.60">
    <property type="match status" value="1"/>
</dbReference>
<feature type="region of interest" description="Disordered" evidence="4">
    <location>
        <begin position="800"/>
        <end position="822"/>
    </location>
</feature>
<keyword evidence="3" id="KW-0175">Coiled coil</keyword>
<dbReference type="AlphaFoldDB" id="A0A1M4TL80"/>
<dbReference type="PRINTS" id="PR00830">
    <property type="entry name" value="ENDOLAPTASE"/>
</dbReference>
<dbReference type="SUPFAM" id="SSF54211">
    <property type="entry name" value="Ribosomal protein S5 domain 2-like"/>
    <property type="match status" value="1"/>
</dbReference>
<dbReference type="EMBL" id="FQVB01000004">
    <property type="protein sequence ID" value="SHE45155.1"/>
    <property type="molecule type" value="Genomic_DNA"/>
</dbReference>
<feature type="active site" evidence="2">
    <location>
        <position position="701"/>
    </location>
</feature>
<dbReference type="Pfam" id="PF20436">
    <property type="entry name" value="LonB_AAA-LID"/>
    <property type="match status" value="1"/>
</dbReference>
<evidence type="ECO:0000259" key="5">
    <source>
        <dbReference type="PROSITE" id="PS51786"/>
    </source>
</evidence>
<organism evidence="6 7">
    <name type="scientific">Desulfacinum infernum DSM 9756</name>
    <dbReference type="NCBI Taxonomy" id="1121391"/>
    <lineage>
        <taxon>Bacteria</taxon>
        <taxon>Pseudomonadati</taxon>
        <taxon>Thermodesulfobacteriota</taxon>
        <taxon>Syntrophobacteria</taxon>
        <taxon>Syntrophobacterales</taxon>
        <taxon>Syntrophobacteraceae</taxon>
        <taxon>Desulfacinum</taxon>
    </lineage>
</organism>
<dbReference type="STRING" id="1121391.SAMN02745206_00311"/>
<feature type="active site" evidence="2">
    <location>
        <position position="658"/>
    </location>
</feature>
<comment type="catalytic activity">
    <reaction evidence="2">
        <text>Hydrolysis of proteins in presence of ATP.</text>
        <dbReference type="EC" id="3.4.21.53"/>
    </reaction>
</comment>
<dbReference type="RefSeq" id="WP_073036300.1">
    <property type="nucleotide sequence ID" value="NZ_FQVB01000004.1"/>
</dbReference>
<dbReference type="SUPFAM" id="SSF52540">
    <property type="entry name" value="P-loop containing nucleoside triphosphate hydrolases"/>
    <property type="match status" value="1"/>
</dbReference>
<dbReference type="Pfam" id="PF13654">
    <property type="entry name" value="AAA_32"/>
    <property type="match status" value="1"/>
</dbReference>
<dbReference type="Proteomes" id="UP000184076">
    <property type="component" value="Unassembled WGS sequence"/>
</dbReference>
<sequence length="822" mass="92407">MSGLFKEVPVEELRGYVDPGSLPFEHTGALEPLEEGVVGQERAIDAIKFGMGMKEKGYNIYIAGPGKAGLTYIARTFLEEQAKKEPTPPDWCYVYNFKQPDEPKSLKLSPGRGKELKKDMEEFIHTLQAKIPEVFDSDDYRAKEAEVHQAFERRRREIIDELSEMAKEEGFILQFSQVGMVIIPANKEGQPMGQEELSELSEEEKKALREKSDELQEKMKAAIKRIREAETEFKEKHAKLDNEIALFVVGQLIEHYLEKYENEPDVLDYLKAVQEDILENIDDFKKKPEGQQQMGPFPVQPKEAAFRKYDVNVLIDNSETEGAPVVIESNPAYPNLFGSIERQAWFGALFTDFTMIKPGALHKANGGYLVMKALDLLKWYLSWEAIKRALRDGVIKIEDLGELYGIFSTRTIRPEPIPMDVKIVLTGDPYLYHLLYIYDDRFQKLFKVKAHLDDQMDRKDEAVLQCARMISRFCQENKIRHLDRSGVARVLEYSMEVTGDRDKLSLELGDISDLLREANYFAGLEGADFIGREHVHQAIQKRIYRSNLIEERIKELVKKDIFWVETTGEKVGQVNGLSVLMTGDHEFGKPNRITATVSVGREGVVAIERESKLSGNIHTKGVLILSSFLKERFAHNKPISLTASLCFEQSYGMVDGDSASSTELYAILSALSGVPIKQGIAVTGSVSQKGEIQPVGGVTQKIEAFFDICAHKGLTGDQGVIIPEKNVRNLMLKQEVVDAVKEGKFHIWPVSRIEEGIEILTGVPAGELQPDGTYPEGTIFRKADDRLREIAEIVKQFGKDENGGAKGASDEGNAGGCPTCDR</sequence>
<evidence type="ECO:0000256" key="4">
    <source>
        <dbReference type="SAM" id="MobiDB-lite"/>
    </source>
</evidence>
<dbReference type="Pfam" id="PF05362">
    <property type="entry name" value="Lon_C"/>
    <property type="match status" value="1"/>
</dbReference>
<feature type="domain" description="Lon proteolytic" evidence="5">
    <location>
        <begin position="568"/>
        <end position="763"/>
    </location>
</feature>
<dbReference type="Gene3D" id="3.40.50.300">
    <property type="entry name" value="P-loop containing nucleotide triphosphate hydrolases"/>
    <property type="match status" value="1"/>
</dbReference>
<dbReference type="InterPro" id="IPR008269">
    <property type="entry name" value="Lon_proteolytic"/>
</dbReference>
<dbReference type="InterPro" id="IPR027417">
    <property type="entry name" value="P-loop_NTPase"/>
</dbReference>
<dbReference type="InterPro" id="IPR041699">
    <property type="entry name" value="AAA_32"/>
</dbReference>
<dbReference type="GO" id="GO:0004176">
    <property type="term" value="F:ATP-dependent peptidase activity"/>
    <property type="evidence" value="ECO:0007669"/>
    <property type="project" value="UniProtKB-UniRule"/>
</dbReference>
<comment type="similarity">
    <text evidence="2">Belongs to the peptidase S16 family.</text>
</comment>
<dbReference type="GO" id="GO:0030163">
    <property type="term" value="P:protein catabolic process"/>
    <property type="evidence" value="ECO:0007669"/>
    <property type="project" value="InterPro"/>
</dbReference>
<dbReference type="GO" id="GO:0005524">
    <property type="term" value="F:ATP binding"/>
    <property type="evidence" value="ECO:0007669"/>
    <property type="project" value="InterPro"/>
</dbReference>
<feature type="coiled-coil region" evidence="3">
    <location>
        <begin position="194"/>
        <end position="243"/>
    </location>
</feature>
<evidence type="ECO:0000256" key="2">
    <source>
        <dbReference type="PROSITE-ProRule" id="PRU01122"/>
    </source>
</evidence>
<dbReference type="PANTHER" id="PTHR10046">
    <property type="entry name" value="ATP DEPENDENT LON PROTEASE FAMILY MEMBER"/>
    <property type="match status" value="1"/>
</dbReference>
<dbReference type="InterPro" id="IPR020568">
    <property type="entry name" value="Ribosomal_Su5_D2-typ_SF"/>
</dbReference>
<keyword evidence="2" id="KW-0720">Serine protease</keyword>
<accession>A0A1M4TL80</accession>
<dbReference type="InterPro" id="IPR046843">
    <property type="entry name" value="LonB_AAA-LID"/>
</dbReference>
<dbReference type="InterPro" id="IPR027065">
    <property type="entry name" value="Lon_Prtase"/>
</dbReference>
<keyword evidence="7" id="KW-1185">Reference proteome</keyword>
<proteinExistence type="inferred from homology"/>
<evidence type="ECO:0000256" key="3">
    <source>
        <dbReference type="SAM" id="Coils"/>
    </source>
</evidence>
<dbReference type="PROSITE" id="PS51786">
    <property type="entry name" value="LON_PROTEOLYTIC"/>
    <property type="match status" value="1"/>
</dbReference>
<dbReference type="EC" id="3.4.21.53" evidence="2"/>
<dbReference type="InterPro" id="IPR014721">
    <property type="entry name" value="Ribsml_uS5_D2-typ_fold_subgr"/>
</dbReference>
<dbReference type="Pfam" id="PF20437">
    <property type="entry name" value="LonC_helical"/>
    <property type="match status" value="1"/>
</dbReference>
<dbReference type="Gene3D" id="3.30.230.10">
    <property type="match status" value="1"/>
</dbReference>
<evidence type="ECO:0000256" key="1">
    <source>
        <dbReference type="ARBA" id="ARBA00022670"/>
    </source>
</evidence>
<protein>
    <recommendedName>
        <fullName evidence="2">endopeptidase La</fullName>
        <ecNumber evidence="2">3.4.21.53</ecNumber>
    </recommendedName>
</protein>
<dbReference type="OrthoDB" id="9758568at2"/>
<dbReference type="GO" id="GO:0004252">
    <property type="term" value="F:serine-type endopeptidase activity"/>
    <property type="evidence" value="ECO:0007669"/>
    <property type="project" value="UniProtKB-UniRule"/>
</dbReference>
<dbReference type="GO" id="GO:0006508">
    <property type="term" value="P:proteolysis"/>
    <property type="evidence" value="ECO:0007669"/>
    <property type="project" value="UniProtKB-KW"/>
</dbReference>
<keyword evidence="2" id="KW-0378">Hydrolase</keyword>
<evidence type="ECO:0000313" key="6">
    <source>
        <dbReference type="EMBL" id="SHE45155.1"/>
    </source>
</evidence>
<dbReference type="InterPro" id="IPR046844">
    <property type="entry name" value="Lon-like_helical"/>
</dbReference>